<feature type="transmembrane region" description="Helical" evidence="2">
    <location>
        <begin position="191"/>
        <end position="212"/>
    </location>
</feature>
<sequence>MVRRPRVWRRDVFVPIVIFTGDKQGDAESFARTGKGKVPYAKVESARADQAEVKSAGAGEFAALRKLIGEVIAEDKGLGSKVAGSLLPAPRFPLTEIVLWALQQRDDFEKSQKVEGKAQPDAKLDWADKMRERRRERSSAWSKGGSFESLVQSVGGGLEYLVRFLSAPAVGAAVVTVTLTEWLDTAGLINVGILAGAVLSALVAAGLLAGLWSSSEFRYGWFARQRYEPRRRGEQLHLYMQRIAYPESSQAEVEPLLMNALLEDLRLAYSRRHPWPGWGRGGYAVLLLTNAGANTVGRRFLTVMHEVLAVTGQKAPLLVVTSADSWPEEICGDEHPSWTSLEPVAEPSKVSPAGEPPEASPKDKRTGTYTKWLASSSRVAPCPYLVVDMGKWDKHRGFTEEGARRLVGRMRPIGYWLIVGMTVLFPLGLGGWTVLRPCEPGLSLVEGECVGVSNATKNFDPALAPILNLINKENDRIPSDAKMFKIVYFGPLTTRPGSRAPGTRVDGTFSELAGVYARQRRYNNNKNSRWLYVKFANSGEDFRHADVAARAIAERAAEDRAIAAVIGLGWSRTSVQRAIATLHGVQVPMLSTTATANRLAVFGRERSGYFYHMAALNSRQALVIARWLERGLPAALDRKVRPNPKVGILRFTNPEEIYSVDLAEAFQDRYAGESEFYDFQDPTGLKREMDRACDDGVEVLFYTGRGDQLAVLKEGWESFCAKKKVVLLAGDDMTNTALAEVARNETGHDIDLRFIALSDPAPEKKSGLRGYEGHVVKVLNEVKSELAKSVGDDQKGGLAPVVPPSHAMLAHDAALAVTTAVDRMLAASWSEATDVRAGTQEHLRGLEVTGATGELRFSAERRREDEKRSLWLYSIFPKRPHKFEMRCTPVGNVANCTSDMTEEPIGPKDDTRAGPPPATPGPSASPSNSAALPSSPS</sequence>
<dbReference type="PANTHER" id="PTHR30483">
    <property type="entry name" value="LEUCINE-SPECIFIC-BINDING PROTEIN"/>
    <property type="match status" value="1"/>
</dbReference>
<reference evidence="3" key="1">
    <citation type="submission" date="2021-01" db="EMBL/GenBank/DDBJ databases">
        <title>Whole genome shotgun sequence of Sinosporangium siamense NBRC 109515.</title>
        <authorList>
            <person name="Komaki H."/>
            <person name="Tamura T."/>
        </authorList>
    </citation>
    <scope>NUCLEOTIDE SEQUENCE</scope>
    <source>
        <strain evidence="3">NBRC 109515</strain>
    </source>
</reference>
<dbReference type="PANTHER" id="PTHR30483:SF6">
    <property type="entry name" value="PERIPLASMIC BINDING PROTEIN OF ABC TRANSPORTER FOR NATURAL AMINO ACIDS"/>
    <property type="match status" value="1"/>
</dbReference>
<feature type="compositionally biased region" description="Low complexity" evidence="1">
    <location>
        <begin position="921"/>
        <end position="937"/>
    </location>
</feature>
<proteinExistence type="predicted"/>
<evidence type="ECO:0000313" key="4">
    <source>
        <dbReference type="Proteomes" id="UP000606172"/>
    </source>
</evidence>
<dbReference type="InterPro" id="IPR051010">
    <property type="entry name" value="BCAA_transport"/>
</dbReference>
<evidence type="ECO:0008006" key="5">
    <source>
        <dbReference type="Google" id="ProtNLM"/>
    </source>
</evidence>
<dbReference type="SUPFAM" id="SSF53822">
    <property type="entry name" value="Periplasmic binding protein-like I"/>
    <property type="match status" value="1"/>
</dbReference>
<feature type="transmembrane region" description="Helical" evidence="2">
    <location>
        <begin position="160"/>
        <end position="179"/>
    </location>
</feature>
<dbReference type="EMBL" id="BOOW01000006">
    <property type="protein sequence ID" value="GII90433.1"/>
    <property type="molecule type" value="Genomic_DNA"/>
</dbReference>
<feature type="transmembrane region" description="Helical" evidence="2">
    <location>
        <begin position="413"/>
        <end position="435"/>
    </location>
</feature>
<keyword evidence="2" id="KW-0472">Membrane</keyword>
<name>A0A919RAP9_9ACTN</name>
<accession>A0A919RAP9</accession>
<keyword evidence="2" id="KW-1133">Transmembrane helix</keyword>
<dbReference type="AlphaFoldDB" id="A0A919RAP9"/>
<evidence type="ECO:0000313" key="3">
    <source>
        <dbReference type="EMBL" id="GII90433.1"/>
    </source>
</evidence>
<organism evidence="3 4">
    <name type="scientific">Sinosporangium siamense</name>
    <dbReference type="NCBI Taxonomy" id="1367973"/>
    <lineage>
        <taxon>Bacteria</taxon>
        <taxon>Bacillati</taxon>
        <taxon>Actinomycetota</taxon>
        <taxon>Actinomycetes</taxon>
        <taxon>Streptosporangiales</taxon>
        <taxon>Streptosporangiaceae</taxon>
        <taxon>Sinosporangium</taxon>
    </lineage>
</organism>
<dbReference type="Gene3D" id="3.40.50.2300">
    <property type="match status" value="2"/>
</dbReference>
<dbReference type="InterPro" id="IPR028082">
    <property type="entry name" value="Peripla_BP_I"/>
</dbReference>
<protein>
    <recommendedName>
        <fullName evidence="5">ABC-type branched-chain amino acid transport system, substrate-binding protein</fullName>
    </recommendedName>
</protein>
<evidence type="ECO:0000256" key="1">
    <source>
        <dbReference type="SAM" id="MobiDB-lite"/>
    </source>
</evidence>
<comment type="caution">
    <text evidence="3">The sequence shown here is derived from an EMBL/GenBank/DDBJ whole genome shotgun (WGS) entry which is preliminary data.</text>
</comment>
<keyword evidence="4" id="KW-1185">Reference proteome</keyword>
<dbReference type="RefSeq" id="WP_204020833.1">
    <property type="nucleotide sequence ID" value="NZ_BOOW01000006.1"/>
</dbReference>
<keyword evidence="2" id="KW-0812">Transmembrane</keyword>
<feature type="region of interest" description="Disordered" evidence="1">
    <location>
        <begin position="335"/>
        <end position="367"/>
    </location>
</feature>
<evidence type="ECO:0000256" key="2">
    <source>
        <dbReference type="SAM" id="Phobius"/>
    </source>
</evidence>
<dbReference type="Proteomes" id="UP000606172">
    <property type="component" value="Unassembled WGS sequence"/>
</dbReference>
<feature type="region of interest" description="Disordered" evidence="1">
    <location>
        <begin position="897"/>
        <end position="937"/>
    </location>
</feature>
<gene>
    <name evidence="3" type="ORF">Ssi02_06640</name>
</gene>